<dbReference type="PANTHER" id="PTHR23235:SF142">
    <property type="entry name" value="ZINC FINGER PROTEIN 384"/>
    <property type="match status" value="1"/>
</dbReference>
<keyword evidence="1" id="KW-0479">Metal-binding</keyword>
<organism evidence="8 9">
    <name type="scientific">Periplaneta americana</name>
    <name type="common">American cockroach</name>
    <name type="synonym">Blatta americana</name>
    <dbReference type="NCBI Taxonomy" id="6978"/>
    <lineage>
        <taxon>Eukaryota</taxon>
        <taxon>Metazoa</taxon>
        <taxon>Ecdysozoa</taxon>
        <taxon>Arthropoda</taxon>
        <taxon>Hexapoda</taxon>
        <taxon>Insecta</taxon>
        <taxon>Pterygota</taxon>
        <taxon>Neoptera</taxon>
        <taxon>Polyneoptera</taxon>
        <taxon>Dictyoptera</taxon>
        <taxon>Blattodea</taxon>
        <taxon>Blattoidea</taxon>
        <taxon>Blattidae</taxon>
        <taxon>Blattinae</taxon>
        <taxon>Periplaneta</taxon>
    </lineage>
</organism>
<dbReference type="EMBL" id="JAJSOF020000041">
    <property type="protein sequence ID" value="KAJ4425953.1"/>
    <property type="molecule type" value="Genomic_DNA"/>
</dbReference>
<dbReference type="Gene3D" id="3.30.160.60">
    <property type="entry name" value="Classic Zinc Finger"/>
    <property type="match status" value="7"/>
</dbReference>
<dbReference type="PROSITE" id="PS50157">
    <property type="entry name" value="ZINC_FINGER_C2H2_2"/>
    <property type="match status" value="7"/>
</dbReference>
<feature type="domain" description="C2H2-type" evidence="7">
    <location>
        <begin position="312"/>
        <end position="339"/>
    </location>
</feature>
<keyword evidence="2" id="KW-0677">Repeat</keyword>
<feature type="domain" description="C2H2-type" evidence="7">
    <location>
        <begin position="256"/>
        <end position="283"/>
    </location>
</feature>
<evidence type="ECO:0000313" key="9">
    <source>
        <dbReference type="Proteomes" id="UP001148838"/>
    </source>
</evidence>
<dbReference type="InterPro" id="IPR013087">
    <property type="entry name" value="Znf_C2H2_type"/>
</dbReference>
<evidence type="ECO:0000256" key="1">
    <source>
        <dbReference type="ARBA" id="ARBA00022723"/>
    </source>
</evidence>
<keyword evidence="3 6" id="KW-0863">Zinc-finger</keyword>
<keyword evidence="9" id="KW-1185">Reference proteome</keyword>
<dbReference type="PROSITE" id="PS00028">
    <property type="entry name" value="ZINC_FINGER_C2H2_1"/>
    <property type="match status" value="7"/>
</dbReference>
<evidence type="ECO:0000256" key="2">
    <source>
        <dbReference type="ARBA" id="ARBA00022737"/>
    </source>
</evidence>
<proteinExistence type="predicted"/>
<dbReference type="Proteomes" id="UP001148838">
    <property type="component" value="Unassembled WGS sequence"/>
</dbReference>
<dbReference type="Pfam" id="PF00096">
    <property type="entry name" value="zf-C2H2"/>
    <property type="match status" value="3"/>
</dbReference>
<comment type="caution">
    <text evidence="8">The sequence shown here is derived from an EMBL/GenBank/DDBJ whole genome shotgun (WGS) entry which is preliminary data.</text>
</comment>
<feature type="domain" description="C2H2-type" evidence="7">
    <location>
        <begin position="424"/>
        <end position="451"/>
    </location>
</feature>
<dbReference type="SUPFAM" id="SSF57667">
    <property type="entry name" value="beta-beta-alpha zinc fingers"/>
    <property type="match status" value="4"/>
</dbReference>
<dbReference type="InterPro" id="IPR036236">
    <property type="entry name" value="Znf_C2H2_sf"/>
</dbReference>
<dbReference type="SMART" id="SM00355">
    <property type="entry name" value="ZnF_C2H2"/>
    <property type="match status" value="7"/>
</dbReference>
<sequence length="531" mass="61333">MTANNDVMEVEGHNGKQIAMDVIKTEPKVDPLAIQTNDNTDVEQEEKKAVSEEGNLSHLEVSDMKTECGDHNYDIKTEIKVEDSTPVAISFPMVKSEVDNTILRKIFGPIQENETWRILNCRELRDIYKDPDIIALILRWLVHVLWRVPRCKRPLGRPRLRWQDQVYDNLSTVGGRQEDAENRDEDLFDVDRVQQELKAEISSKEDEVFPERIVNNVGKRVSQECARVDRQEYHLTQYGSHNGDNSNISDINHSSIRCNLCNAVFVAPHSVKVHFDIHTDKNSFQCNVCGKYIFKLSDAKKHANLHTGGKPYHCNDCGKSFRKSWNFKIHTRMHAGERPFKCEVCGKCFLQLGILNRHVRIHGGERPFKCEECGICFSEKGHLSRHARTHNGERPFKCNVCFKCFGQSGQLRIHARIHTGERPFKCIMCGKGFSDSGQLYRHARIHTGEKPFKCDACGYDGWINFENETQNRQGWRYAICEREGKDSGFSYYLLDGARTTFRWMVLRDQPGEYCRRNGRTYYEHVVVSAPK</sequence>
<keyword evidence="4" id="KW-0862">Zinc</keyword>
<evidence type="ECO:0000256" key="5">
    <source>
        <dbReference type="ARBA" id="ARBA00023242"/>
    </source>
</evidence>
<feature type="domain" description="C2H2-type" evidence="7">
    <location>
        <begin position="368"/>
        <end position="395"/>
    </location>
</feature>
<evidence type="ECO:0000256" key="6">
    <source>
        <dbReference type="PROSITE-ProRule" id="PRU00042"/>
    </source>
</evidence>
<feature type="domain" description="C2H2-type" evidence="7">
    <location>
        <begin position="340"/>
        <end position="367"/>
    </location>
</feature>
<evidence type="ECO:0000259" key="7">
    <source>
        <dbReference type="PROSITE" id="PS50157"/>
    </source>
</evidence>
<protein>
    <recommendedName>
        <fullName evidence="7">C2H2-type domain-containing protein</fullName>
    </recommendedName>
</protein>
<evidence type="ECO:0000256" key="4">
    <source>
        <dbReference type="ARBA" id="ARBA00022833"/>
    </source>
</evidence>
<dbReference type="PANTHER" id="PTHR23235">
    <property type="entry name" value="KRUEPPEL-LIKE TRANSCRIPTION FACTOR"/>
    <property type="match status" value="1"/>
</dbReference>
<name>A0ABQ8RW42_PERAM</name>
<feature type="domain" description="C2H2-type" evidence="7">
    <location>
        <begin position="396"/>
        <end position="423"/>
    </location>
</feature>
<evidence type="ECO:0000256" key="3">
    <source>
        <dbReference type="ARBA" id="ARBA00022771"/>
    </source>
</evidence>
<evidence type="ECO:0000313" key="8">
    <source>
        <dbReference type="EMBL" id="KAJ4425953.1"/>
    </source>
</evidence>
<gene>
    <name evidence="8" type="ORF">ANN_27579</name>
</gene>
<keyword evidence="5" id="KW-0539">Nucleus</keyword>
<reference evidence="8 9" key="1">
    <citation type="journal article" date="2022" name="Allergy">
        <title>Genome assembly and annotation of Periplaneta americana reveal a comprehensive cockroach allergen profile.</title>
        <authorList>
            <person name="Wang L."/>
            <person name="Xiong Q."/>
            <person name="Saelim N."/>
            <person name="Wang L."/>
            <person name="Nong W."/>
            <person name="Wan A.T."/>
            <person name="Shi M."/>
            <person name="Liu X."/>
            <person name="Cao Q."/>
            <person name="Hui J.H.L."/>
            <person name="Sookrung N."/>
            <person name="Leung T.F."/>
            <person name="Tungtrongchitr A."/>
            <person name="Tsui S.K.W."/>
        </authorList>
    </citation>
    <scope>NUCLEOTIDE SEQUENCE [LARGE SCALE GENOMIC DNA]</scope>
    <source>
        <strain evidence="8">PWHHKU_190912</strain>
    </source>
</reference>
<accession>A0ABQ8RW42</accession>
<feature type="domain" description="C2H2-type" evidence="7">
    <location>
        <begin position="284"/>
        <end position="311"/>
    </location>
</feature>
<dbReference type="Pfam" id="PF13894">
    <property type="entry name" value="zf-C2H2_4"/>
    <property type="match status" value="1"/>
</dbReference>